<protein>
    <submittedName>
        <fullName evidence="3">Uncharacterized protein</fullName>
    </submittedName>
</protein>
<evidence type="ECO:0000256" key="2">
    <source>
        <dbReference type="SAM" id="Phobius"/>
    </source>
</evidence>
<evidence type="ECO:0000256" key="1">
    <source>
        <dbReference type="SAM" id="MobiDB-lite"/>
    </source>
</evidence>
<dbReference type="AlphaFoldDB" id="A0AAV9S5A9"/>
<feature type="compositionally biased region" description="Gly residues" evidence="1">
    <location>
        <begin position="24"/>
        <end position="36"/>
    </location>
</feature>
<reference evidence="3 4" key="1">
    <citation type="submission" date="2021-06" db="EMBL/GenBank/DDBJ databases">
        <authorList>
            <person name="Palmer J.M."/>
        </authorList>
    </citation>
    <scope>NUCLEOTIDE SEQUENCE [LARGE SCALE GENOMIC DNA]</scope>
    <source>
        <strain evidence="3 4">MEX-2019</strain>
        <tissue evidence="3">Muscle</tissue>
    </source>
</reference>
<sequence>MARVYPDHKAYSNVVEDNMELDENGGGGGGRGGEGRGTTKTKAKDKENNEGNTRMGKRTRRMKIMMMITRMVIEMMIMLMIVVVVTAKKKRRRRRRSMTGGNITVAEAVECLVLEATEKGGPAAAADQAATTTLGRRYGRGGGCCEVELRTFVGLLESGRAIFAASMPLKCFYALSALVRFDDRSMRAERRAQDKLNAVRELRTRGPCFSLPFMCRDRRSPWTSAW</sequence>
<name>A0AAV9S5A9_9TELE</name>
<evidence type="ECO:0000313" key="4">
    <source>
        <dbReference type="Proteomes" id="UP001311232"/>
    </source>
</evidence>
<proteinExistence type="predicted"/>
<accession>A0AAV9S5A9</accession>
<keyword evidence="2" id="KW-1133">Transmembrane helix</keyword>
<dbReference type="EMBL" id="JAHHUM010000889">
    <property type="protein sequence ID" value="KAK5616402.1"/>
    <property type="molecule type" value="Genomic_DNA"/>
</dbReference>
<gene>
    <name evidence="3" type="ORF">CRENBAI_012208</name>
</gene>
<dbReference type="Proteomes" id="UP001311232">
    <property type="component" value="Unassembled WGS sequence"/>
</dbReference>
<feature type="region of interest" description="Disordered" evidence="1">
    <location>
        <begin position="16"/>
        <end position="58"/>
    </location>
</feature>
<keyword evidence="2" id="KW-0812">Transmembrane</keyword>
<organism evidence="3 4">
    <name type="scientific">Crenichthys baileyi</name>
    <name type="common">White River springfish</name>
    <dbReference type="NCBI Taxonomy" id="28760"/>
    <lineage>
        <taxon>Eukaryota</taxon>
        <taxon>Metazoa</taxon>
        <taxon>Chordata</taxon>
        <taxon>Craniata</taxon>
        <taxon>Vertebrata</taxon>
        <taxon>Euteleostomi</taxon>
        <taxon>Actinopterygii</taxon>
        <taxon>Neopterygii</taxon>
        <taxon>Teleostei</taxon>
        <taxon>Neoteleostei</taxon>
        <taxon>Acanthomorphata</taxon>
        <taxon>Ovalentaria</taxon>
        <taxon>Atherinomorphae</taxon>
        <taxon>Cyprinodontiformes</taxon>
        <taxon>Goodeidae</taxon>
        <taxon>Crenichthys</taxon>
    </lineage>
</organism>
<evidence type="ECO:0000313" key="3">
    <source>
        <dbReference type="EMBL" id="KAK5616402.1"/>
    </source>
</evidence>
<keyword evidence="4" id="KW-1185">Reference proteome</keyword>
<comment type="caution">
    <text evidence="3">The sequence shown here is derived from an EMBL/GenBank/DDBJ whole genome shotgun (WGS) entry which is preliminary data.</text>
</comment>
<feature type="transmembrane region" description="Helical" evidence="2">
    <location>
        <begin position="64"/>
        <end position="87"/>
    </location>
</feature>
<keyword evidence="2" id="KW-0472">Membrane</keyword>